<keyword evidence="2" id="KW-1003">Cell membrane</keyword>
<feature type="transmembrane region" description="Helical" evidence="8">
    <location>
        <begin position="269"/>
        <end position="288"/>
    </location>
</feature>
<evidence type="ECO:0000313" key="11">
    <source>
        <dbReference type="Proteomes" id="UP000229631"/>
    </source>
</evidence>
<evidence type="ECO:0000256" key="8">
    <source>
        <dbReference type="SAM" id="Phobius"/>
    </source>
</evidence>
<dbReference type="PANTHER" id="PTHR33908:SF11">
    <property type="entry name" value="MEMBRANE PROTEIN"/>
    <property type="match status" value="1"/>
</dbReference>
<evidence type="ECO:0000256" key="4">
    <source>
        <dbReference type="ARBA" id="ARBA00022679"/>
    </source>
</evidence>
<dbReference type="Pfam" id="PF13231">
    <property type="entry name" value="PMT_2"/>
    <property type="match status" value="1"/>
</dbReference>
<evidence type="ECO:0000313" key="10">
    <source>
        <dbReference type="EMBL" id="PIV01261.1"/>
    </source>
</evidence>
<dbReference type="InterPro" id="IPR038731">
    <property type="entry name" value="RgtA/B/C-like"/>
</dbReference>
<feature type="transmembrane region" description="Helical" evidence="8">
    <location>
        <begin position="173"/>
        <end position="204"/>
    </location>
</feature>
<reference evidence="11" key="1">
    <citation type="submission" date="2017-09" db="EMBL/GenBank/DDBJ databases">
        <title>Depth-based differentiation of microbial function through sediment-hosted aquifers and enrichment of novel symbionts in the deep terrestrial subsurface.</title>
        <authorList>
            <person name="Probst A.J."/>
            <person name="Ladd B."/>
            <person name="Jarett J.K."/>
            <person name="Geller-Mcgrath D.E."/>
            <person name="Sieber C.M.K."/>
            <person name="Emerson J.B."/>
            <person name="Anantharaman K."/>
            <person name="Thomas B.C."/>
            <person name="Malmstrom R."/>
            <person name="Stieglmeier M."/>
            <person name="Klingl A."/>
            <person name="Woyke T."/>
            <person name="Ryan C.M."/>
            <person name="Banfield J.F."/>
        </authorList>
    </citation>
    <scope>NUCLEOTIDE SEQUENCE [LARGE SCALE GENOMIC DNA]</scope>
</reference>
<feature type="transmembrane region" description="Helical" evidence="8">
    <location>
        <begin position="320"/>
        <end position="342"/>
    </location>
</feature>
<proteinExistence type="predicted"/>
<evidence type="ECO:0000256" key="3">
    <source>
        <dbReference type="ARBA" id="ARBA00022676"/>
    </source>
</evidence>
<feature type="domain" description="Glycosyltransferase RgtA/B/C/D-like" evidence="9">
    <location>
        <begin position="76"/>
        <end position="231"/>
    </location>
</feature>
<dbReference type="PANTHER" id="PTHR33908">
    <property type="entry name" value="MANNOSYLTRANSFERASE YKCB-RELATED"/>
    <property type="match status" value="1"/>
</dbReference>
<keyword evidence="4" id="KW-0808">Transferase</keyword>
<keyword evidence="3" id="KW-0328">Glycosyltransferase</keyword>
<evidence type="ECO:0000259" key="9">
    <source>
        <dbReference type="Pfam" id="PF13231"/>
    </source>
</evidence>
<keyword evidence="5 8" id="KW-0812">Transmembrane</keyword>
<evidence type="ECO:0000256" key="1">
    <source>
        <dbReference type="ARBA" id="ARBA00004651"/>
    </source>
</evidence>
<evidence type="ECO:0000256" key="7">
    <source>
        <dbReference type="ARBA" id="ARBA00023136"/>
    </source>
</evidence>
<dbReference type="AlphaFoldDB" id="A0A2M7BDT6"/>
<dbReference type="GO" id="GO:0016763">
    <property type="term" value="F:pentosyltransferase activity"/>
    <property type="evidence" value="ECO:0007669"/>
    <property type="project" value="TreeGrafter"/>
</dbReference>
<feature type="transmembrane region" description="Helical" evidence="8">
    <location>
        <begin position="295"/>
        <end position="314"/>
    </location>
</feature>
<dbReference type="GO" id="GO:0005886">
    <property type="term" value="C:plasma membrane"/>
    <property type="evidence" value="ECO:0007669"/>
    <property type="project" value="UniProtKB-SubCell"/>
</dbReference>
<evidence type="ECO:0000256" key="6">
    <source>
        <dbReference type="ARBA" id="ARBA00022989"/>
    </source>
</evidence>
<dbReference type="EMBL" id="PEVC01000025">
    <property type="protein sequence ID" value="PIV01261.1"/>
    <property type="molecule type" value="Genomic_DNA"/>
</dbReference>
<organism evidence="10 11">
    <name type="scientific">Candidatus Shapirobacteria bacterium CG03_land_8_20_14_0_80_39_12</name>
    <dbReference type="NCBI Taxonomy" id="1974879"/>
    <lineage>
        <taxon>Bacteria</taxon>
        <taxon>Candidatus Shapironibacteriota</taxon>
    </lineage>
</organism>
<evidence type="ECO:0000256" key="5">
    <source>
        <dbReference type="ARBA" id="ARBA00022692"/>
    </source>
</evidence>
<keyword evidence="7 8" id="KW-0472">Membrane</keyword>
<protein>
    <recommendedName>
        <fullName evidence="9">Glycosyltransferase RgtA/B/C/D-like domain-containing protein</fullName>
    </recommendedName>
</protein>
<gene>
    <name evidence="10" type="ORF">COS54_01205</name>
</gene>
<accession>A0A2M7BDT6</accession>
<keyword evidence="6 8" id="KW-1133">Transmembrane helix</keyword>
<feature type="transmembrane region" description="Helical" evidence="8">
    <location>
        <begin position="127"/>
        <end position="143"/>
    </location>
</feature>
<feature type="transmembrane region" description="Helical" evidence="8">
    <location>
        <begin position="150"/>
        <end position="167"/>
    </location>
</feature>
<feature type="transmembrane region" description="Helical" evidence="8">
    <location>
        <begin position="71"/>
        <end position="88"/>
    </location>
</feature>
<feature type="transmembrane region" description="Helical" evidence="8">
    <location>
        <begin position="100"/>
        <end position="121"/>
    </location>
</feature>
<dbReference type="InterPro" id="IPR050297">
    <property type="entry name" value="LipidA_mod_glycosyltrf_83"/>
</dbReference>
<comment type="caution">
    <text evidence="10">The sequence shown here is derived from an EMBL/GenBank/DDBJ whole genome shotgun (WGS) entry which is preliminary data.</text>
</comment>
<dbReference type="GO" id="GO:0009103">
    <property type="term" value="P:lipopolysaccharide biosynthetic process"/>
    <property type="evidence" value="ECO:0007669"/>
    <property type="project" value="UniProtKB-ARBA"/>
</dbReference>
<dbReference type="Proteomes" id="UP000229631">
    <property type="component" value="Unassembled WGS sequence"/>
</dbReference>
<feature type="transmembrane region" description="Helical" evidence="8">
    <location>
        <begin position="351"/>
        <end position="370"/>
    </location>
</feature>
<sequence length="477" mass="55067">MKYKLLLLAVLILGLALRLYKVNIFLADHHSWRQADTAAVARNFVKEGWNFFLPRIDNKTPLHPGVPNDKRLFLVEPPIYNSIVAAIYKIGGIKIEYARLVSIVFSLGSIVLLYLLVSLYFGKKTGLLAGFFFAVFPYNIFYSRTVLPEPMIIFLNLAMLYLAVKWLETNSTIQYFLFVFLSMLSFSQKAFPLFLLLPLAYLFLKKYGIKTFLQPKIYFWVIISFLPLILWRWWIGHFPEGIPASLWLFNENNIRFKGAFFYWIFAKRIGELILGYWGLPLLVLGIIVKVKKEGWFFYLWLLSIIIFIFVFAAGNVTHDYYQIPLMPILSIFLAKGANFLLFEKHENFNRALGVILFLICLVFTLAFSWYQIRDFYNLQGGVDLAGAAVNDLVPKNALVLTGDSNDATLLYNTNRFGWSGGYASNFPNTSETIQKIISLGGSVYVTTKFDRHSDFGKYMLQNFPIIKETNQYIIFKI</sequence>
<feature type="transmembrane region" description="Helical" evidence="8">
    <location>
        <begin position="216"/>
        <end position="235"/>
    </location>
</feature>
<evidence type="ECO:0000256" key="2">
    <source>
        <dbReference type="ARBA" id="ARBA00022475"/>
    </source>
</evidence>
<name>A0A2M7BDT6_9BACT</name>
<comment type="subcellular location">
    <subcellularLocation>
        <location evidence="1">Cell membrane</location>
        <topology evidence="1">Multi-pass membrane protein</topology>
    </subcellularLocation>
</comment>